<feature type="region of interest" description="Disordered" evidence="2">
    <location>
        <begin position="389"/>
        <end position="497"/>
    </location>
</feature>
<sequence length="673" mass="74411">MLKKKNPLVFFDISVDGDIAERLVIELFSDVVPKTAENFLALCTAGQMEKGKAGDQLKNLVDESEDRSTIVEVIGKNGAPYEGEKGRGASTGKPLHYKGSIFHRIVKRFMAKGGDFSKQDGSGGESIYGGKYADENFKLVHDGPGLLSMANGGPNTNGSQFFITFKRQPHLDGKHVVFGKVTQGMSILEKIEQVGTAEGKPIRPVKIVECGEVSERKIRDAVAIGKDKEKKKSRKELSSNDSSDRRGRGRMKKPLKDRRKNRKRRYSSSDSSSDSGSDSHSSNTDSDSDFSPSDSSSSDDERGARRVLVIQRVKKLVVRGLLVKPITRHMLKRNHTKILMTFINRENVGDRQKKDELNITEKNSSHEEGEFSQENGQLLNNGHVTEIKSDKTGKQHPESGDNPNKSRSLTPNPKRSLSIKPKSNANMSPKRSQGSPRLRSISTSPARQSGRQTHRSSSRSPLTSPARKAPDPSASNHRQSLSRSPSPSGTPKRIRRGCGFSERYSYARRYHTPSPECSPISSHRYGGKNVQERYCNRRSQSRSILRSPVGYRGRNRDHSRSPMRSPSMVDERPAMSEKLRSRLGPPGRSSADMVAHNRGDKMKSHSPSRSRSSSPAGHKGLVSYRDVRPDTGTRSQLRVLFQGLLGNEKSGQNDIYPSSAALRCLVVGGVSQL</sequence>
<dbReference type="GO" id="GO:0005737">
    <property type="term" value="C:cytoplasm"/>
    <property type="evidence" value="ECO:0007669"/>
    <property type="project" value="TreeGrafter"/>
</dbReference>
<keyword evidence="5" id="KW-1185">Reference proteome</keyword>
<feature type="region of interest" description="Disordered" evidence="2">
    <location>
        <begin position="224"/>
        <end position="303"/>
    </location>
</feature>
<evidence type="ECO:0000256" key="1">
    <source>
        <dbReference type="ARBA" id="ARBA00007365"/>
    </source>
</evidence>
<feature type="compositionally biased region" description="Basic and acidic residues" evidence="2">
    <location>
        <begin position="389"/>
        <end position="399"/>
    </location>
</feature>
<dbReference type="Pfam" id="PF00160">
    <property type="entry name" value="Pro_isomerase"/>
    <property type="match status" value="1"/>
</dbReference>
<dbReference type="Gene3D" id="2.40.100.10">
    <property type="entry name" value="Cyclophilin-like"/>
    <property type="match status" value="1"/>
</dbReference>
<dbReference type="GO" id="GO:0003755">
    <property type="term" value="F:peptidyl-prolyl cis-trans isomerase activity"/>
    <property type="evidence" value="ECO:0007669"/>
    <property type="project" value="InterPro"/>
</dbReference>
<feature type="compositionally biased region" description="Basic and acidic residues" evidence="2">
    <location>
        <begin position="224"/>
        <end position="246"/>
    </location>
</feature>
<dbReference type="AlphaFoldDB" id="A0A834YZ80"/>
<feature type="compositionally biased region" description="Polar residues" evidence="2">
    <location>
        <begin position="401"/>
        <end position="451"/>
    </location>
</feature>
<dbReference type="OrthoDB" id="1933488at2759"/>
<comment type="similarity">
    <text evidence="1">Belongs to the cyclophilin-type PPIase family.</text>
</comment>
<feature type="compositionally biased region" description="Basic residues" evidence="2">
    <location>
        <begin position="247"/>
        <end position="266"/>
    </location>
</feature>
<dbReference type="EMBL" id="JABCRI010000014">
    <property type="protein sequence ID" value="KAF8394356.1"/>
    <property type="molecule type" value="Genomic_DNA"/>
</dbReference>
<reference evidence="4 5" key="1">
    <citation type="submission" date="2020-04" db="EMBL/GenBank/DDBJ databases">
        <title>Plant Genome Project.</title>
        <authorList>
            <person name="Zhang R.-G."/>
        </authorList>
    </citation>
    <scope>NUCLEOTIDE SEQUENCE [LARGE SCALE GENOMIC DNA]</scope>
    <source>
        <strain evidence="4">YNK0</strain>
        <tissue evidence="4">Leaf</tissue>
    </source>
</reference>
<feature type="compositionally biased region" description="Polar residues" evidence="2">
    <location>
        <begin position="473"/>
        <end position="489"/>
    </location>
</feature>
<dbReference type="PANTHER" id="PTHR11071">
    <property type="entry name" value="PEPTIDYL-PROLYL CIS-TRANS ISOMERASE"/>
    <property type="match status" value="1"/>
</dbReference>
<evidence type="ECO:0000313" key="4">
    <source>
        <dbReference type="EMBL" id="KAF8394356.1"/>
    </source>
</evidence>
<dbReference type="GO" id="GO:0006457">
    <property type="term" value="P:protein folding"/>
    <property type="evidence" value="ECO:0007669"/>
    <property type="project" value="TreeGrafter"/>
</dbReference>
<accession>A0A834YZ80</accession>
<feature type="compositionally biased region" description="Basic and acidic residues" evidence="2">
    <location>
        <begin position="569"/>
        <end position="580"/>
    </location>
</feature>
<organism evidence="4 5">
    <name type="scientific">Tetracentron sinense</name>
    <name type="common">Spur-leaf</name>
    <dbReference type="NCBI Taxonomy" id="13715"/>
    <lineage>
        <taxon>Eukaryota</taxon>
        <taxon>Viridiplantae</taxon>
        <taxon>Streptophyta</taxon>
        <taxon>Embryophyta</taxon>
        <taxon>Tracheophyta</taxon>
        <taxon>Spermatophyta</taxon>
        <taxon>Magnoliopsida</taxon>
        <taxon>Trochodendrales</taxon>
        <taxon>Trochodendraceae</taxon>
        <taxon>Tetracentron</taxon>
    </lineage>
</organism>
<dbReference type="SUPFAM" id="SSF50891">
    <property type="entry name" value="Cyclophilin-like"/>
    <property type="match status" value="1"/>
</dbReference>
<dbReference type="PANTHER" id="PTHR11071:SF447">
    <property type="entry name" value="PEPTIDYL-PROLYL CIS-TRANS ISOMERASE CYP63"/>
    <property type="match status" value="1"/>
</dbReference>
<comment type="caution">
    <text evidence="4">The sequence shown here is derived from an EMBL/GenBank/DDBJ whole genome shotgun (WGS) entry which is preliminary data.</text>
</comment>
<dbReference type="Proteomes" id="UP000655225">
    <property type="component" value="Unassembled WGS sequence"/>
</dbReference>
<feature type="compositionally biased region" description="Low complexity" evidence="2">
    <location>
        <begin position="268"/>
        <end position="296"/>
    </location>
</feature>
<dbReference type="GO" id="GO:0016018">
    <property type="term" value="F:cyclosporin A binding"/>
    <property type="evidence" value="ECO:0007669"/>
    <property type="project" value="TreeGrafter"/>
</dbReference>
<dbReference type="InterPro" id="IPR002130">
    <property type="entry name" value="Cyclophilin-type_PPIase_dom"/>
</dbReference>
<dbReference type="InterPro" id="IPR029000">
    <property type="entry name" value="Cyclophilin-like_dom_sf"/>
</dbReference>
<evidence type="ECO:0000256" key="2">
    <source>
        <dbReference type="SAM" id="MobiDB-lite"/>
    </source>
</evidence>
<evidence type="ECO:0000313" key="5">
    <source>
        <dbReference type="Proteomes" id="UP000655225"/>
    </source>
</evidence>
<gene>
    <name evidence="4" type="ORF">HHK36_020564</name>
</gene>
<dbReference type="PROSITE" id="PS50072">
    <property type="entry name" value="CSA_PPIASE_2"/>
    <property type="match status" value="1"/>
</dbReference>
<name>A0A834YZ80_TETSI</name>
<feature type="compositionally biased region" description="Low complexity" evidence="2">
    <location>
        <begin position="605"/>
        <end position="615"/>
    </location>
</feature>
<proteinExistence type="inferred from homology"/>
<protein>
    <recommendedName>
        <fullName evidence="3">PPIase cyclophilin-type domain-containing protein</fullName>
    </recommendedName>
</protein>
<feature type="region of interest" description="Disordered" evidence="2">
    <location>
        <begin position="510"/>
        <end position="628"/>
    </location>
</feature>
<feature type="domain" description="PPIase cyclophilin-type" evidence="3">
    <location>
        <begin position="10"/>
        <end position="212"/>
    </location>
</feature>
<dbReference type="OMA" id="IACTHAP"/>
<dbReference type="PRINTS" id="PR00153">
    <property type="entry name" value="CSAPPISMRASE"/>
</dbReference>
<evidence type="ECO:0000259" key="3">
    <source>
        <dbReference type="PROSITE" id="PS50072"/>
    </source>
</evidence>